<dbReference type="PANTHER" id="PTHR31047:SF1">
    <property type="entry name" value="DUF1237 DOMAIN-CONTAINING PROTEIN"/>
    <property type="match status" value="1"/>
</dbReference>
<keyword evidence="2" id="KW-1185">Reference proteome</keyword>
<evidence type="ECO:0008006" key="3">
    <source>
        <dbReference type="Google" id="ProtNLM"/>
    </source>
</evidence>
<evidence type="ECO:0000313" key="2">
    <source>
        <dbReference type="Proteomes" id="UP000217199"/>
    </source>
</evidence>
<dbReference type="OrthoDB" id="7771656at2759"/>
<dbReference type="Proteomes" id="UP000217199">
    <property type="component" value="Unassembled WGS sequence"/>
</dbReference>
<dbReference type="SMART" id="SM01149">
    <property type="entry name" value="DUF1237"/>
    <property type="match status" value="1"/>
</dbReference>
<dbReference type="InterPro" id="IPR012341">
    <property type="entry name" value="6hp_glycosidase-like_sf"/>
</dbReference>
<dbReference type="GO" id="GO:0003824">
    <property type="term" value="F:catalytic activity"/>
    <property type="evidence" value="ECO:0007669"/>
    <property type="project" value="UniProtKB-ARBA"/>
</dbReference>
<comment type="caution">
    <text evidence="1">The sequence shown here is derived from an EMBL/GenBank/DDBJ whole genome shotgun (WGS) entry which is preliminary data.</text>
</comment>
<dbReference type="PANTHER" id="PTHR31047">
    <property type="entry name" value="MEIOTICALLY UP-REGULATED GENE 157 PROTEIN"/>
    <property type="match status" value="1"/>
</dbReference>
<name>A0A286UMB2_9AGAM</name>
<dbReference type="Pfam" id="PF06824">
    <property type="entry name" value="Glyco_hydro_125"/>
    <property type="match status" value="1"/>
</dbReference>
<dbReference type="Gene3D" id="1.50.10.10">
    <property type="match status" value="1"/>
</dbReference>
<dbReference type="GO" id="GO:0005975">
    <property type="term" value="P:carbohydrate metabolic process"/>
    <property type="evidence" value="ECO:0007669"/>
    <property type="project" value="InterPro"/>
</dbReference>
<dbReference type="InterPro" id="IPR008928">
    <property type="entry name" value="6-hairpin_glycosidase_sf"/>
</dbReference>
<dbReference type="AlphaFoldDB" id="A0A286UMB2"/>
<gene>
    <name evidence="1" type="ORF">PNOK_0337800</name>
</gene>
<reference evidence="1 2" key="1">
    <citation type="journal article" date="2017" name="Mol. Ecol.">
        <title>Comparative and population genomic landscape of Phellinus noxius: A hypervariable fungus causing root rot in trees.</title>
        <authorList>
            <person name="Chung C.L."/>
            <person name="Lee T.J."/>
            <person name="Akiba M."/>
            <person name="Lee H.H."/>
            <person name="Kuo T.H."/>
            <person name="Liu D."/>
            <person name="Ke H.M."/>
            <person name="Yokoi T."/>
            <person name="Roa M.B."/>
            <person name="Lu M.J."/>
            <person name="Chang Y.Y."/>
            <person name="Ann P.J."/>
            <person name="Tsai J.N."/>
            <person name="Chen C.Y."/>
            <person name="Tzean S.S."/>
            <person name="Ota Y."/>
            <person name="Hattori T."/>
            <person name="Sahashi N."/>
            <person name="Liou R.F."/>
            <person name="Kikuchi T."/>
            <person name="Tsai I.J."/>
        </authorList>
    </citation>
    <scope>NUCLEOTIDE SEQUENCE [LARGE SCALE GENOMIC DNA]</scope>
    <source>
        <strain evidence="1 2">FFPRI411160</strain>
    </source>
</reference>
<sequence length="561" mass="61998">MDRVYKALISSADIFREFVLGTEATAANSISGCCSGVWSLLSGIGEMNSFGVTKMRLGYIFAALFSSRLGLVDVVRAQCPDYTTYAQSPQGNSSTGPLALPYMRPTPECRTFTSSAVEQVIEDMKARLKDLDIARLFENTFPNTLDTTVKYFNATENIAFIITGDITAQWLRDTANQFAHYHTLLDQDQELATLVKAVIHNEARYISEYPYCGAFQPPPESKLEPTVNDWALGVTVNPPVDNTTVFECKYELDSLCGFLKLSRSYYSSTNDSSILDTEWLTAISQIFRVIDEQSQASFDENFNFISYYNWTGGNGALSPAVDNSGNGEPKGYSGLVGTHHRPSDDLSTFAFLTPANAMLAVELTHIADVLDSAGQFPNISSLARNVSARVTSAIWNTTVENNIFAYETNGLGSRYVMDDANVPSLLSLPYLGFLDKSDPTYVATRSVLLSRGNPYYAKGSSFFGIGGPHVDAWHPWPMSLISSIYGTDDDEEILTALYTIANNTNGLGLIHESVNINNQNDYTRPWFAWANSYFAEMLLDLAERKPGLIFNTNESYVPGRR</sequence>
<dbReference type="STRING" id="2282107.A0A286UMB2"/>
<proteinExistence type="predicted"/>
<protein>
    <recommendedName>
        <fullName evidence="3">Glycoside hydrolase family 125</fullName>
    </recommendedName>
</protein>
<dbReference type="InParanoid" id="A0A286UMB2"/>
<accession>A0A286UMB2</accession>
<dbReference type="EMBL" id="NBII01000003">
    <property type="protein sequence ID" value="PAV20751.1"/>
    <property type="molecule type" value="Genomic_DNA"/>
</dbReference>
<organism evidence="1 2">
    <name type="scientific">Pyrrhoderma noxium</name>
    <dbReference type="NCBI Taxonomy" id="2282107"/>
    <lineage>
        <taxon>Eukaryota</taxon>
        <taxon>Fungi</taxon>
        <taxon>Dikarya</taxon>
        <taxon>Basidiomycota</taxon>
        <taxon>Agaricomycotina</taxon>
        <taxon>Agaricomycetes</taxon>
        <taxon>Hymenochaetales</taxon>
        <taxon>Hymenochaetaceae</taxon>
        <taxon>Pyrrhoderma</taxon>
    </lineage>
</organism>
<dbReference type="InterPro" id="IPR008313">
    <property type="entry name" value="GH125"/>
</dbReference>
<evidence type="ECO:0000313" key="1">
    <source>
        <dbReference type="EMBL" id="PAV20751.1"/>
    </source>
</evidence>
<dbReference type="SUPFAM" id="SSF48208">
    <property type="entry name" value="Six-hairpin glycosidases"/>
    <property type="match status" value="1"/>
</dbReference>